<reference evidence="1" key="1">
    <citation type="submission" date="2016-09" db="EMBL/GenBank/DDBJ databases">
        <title>IS1411 activates the second repA gene of the plasmid pG20 in Pseudomonas fluorescens PC20.</title>
        <authorList>
            <person name="Naanuri E."/>
            <person name="Heinaru E."/>
            <person name="Joesaar M."/>
            <person name="Heinaru A."/>
        </authorList>
    </citation>
    <scope>NUCLEOTIDE SEQUENCE</scope>
    <source>
        <strain evidence="1">PC20</strain>
        <plasmid evidence="1">pG20</plasmid>
    </source>
</reference>
<proteinExistence type="predicted"/>
<dbReference type="AlphaFoldDB" id="A0A1W6C0K1"/>
<geneLocation type="plasmid" evidence="1">
    <name>pG20</name>
</geneLocation>
<organism evidence="1">
    <name type="scientific">Pseudomonas fluorescens</name>
    <dbReference type="NCBI Taxonomy" id="294"/>
    <lineage>
        <taxon>Bacteria</taxon>
        <taxon>Pseudomonadati</taxon>
        <taxon>Pseudomonadota</taxon>
        <taxon>Gammaproteobacteria</taxon>
        <taxon>Pseudomonadales</taxon>
        <taxon>Pseudomonadaceae</taxon>
        <taxon>Pseudomonas</taxon>
    </lineage>
</organism>
<dbReference type="RefSeq" id="WP_172689319.1">
    <property type="nucleotide sequence ID" value="NZ_KX893538.1"/>
</dbReference>
<accession>A0A1W6C0K1</accession>
<dbReference type="EMBL" id="KX893538">
    <property type="protein sequence ID" value="ARJ57925.1"/>
    <property type="molecule type" value="Genomic_DNA"/>
</dbReference>
<keyword evidence="1" id="KW-0614">Plasmid</keyword>
<name>A0A1W6C0K1_PSEFL</name>
<evidence type="ECO:0000313" key="1">
    <source>
        <dbReference type="EMBL" id="ARJ57925.1"/>
    </source>
</evidence>
<protein>
    <submittedName>
        <fullName evidence="1">Uncharacterized protein</fullName>
    </submittedName>
</protein>
<sequence>MKMINIEPLKVFMDAAEDAHNQYLNQPKLLGDKPLTGGELEDYNRQSSELLESYNDACRALFTALSLVAKKES</sequence>